<dbReference type="RefSeq" id="WP_177194698.1">
    <property type="nucleotide sequence ID" value="NZ_FONT01000002.1"/>
</dbReference>
<gene>
    <name evidence="1" type="ORF">SAMN05192532_102190</name>
</gene>
<dbReference type="InterPro" id="IPR036291">
    <property type="entry name" value="NAD(P)-bd_dom_sf"/>
</dbReference>
<proteinExistence type="predicted"/>
<dbReference type="STRING" id="930128.SAMN05192532_102190"/>
<accession>A0A1I2BAU5</accession>
<evidence type="ECO:0000313" key="1">
    <source>
        <dbReference type="EMBL" id="SFE53216.1"/>
    </source>
</evidence>
<dbReference type="Proteomes" id="UP000199516">
    <property type="component" value="Unassembled WGS sequence"/>
</dbReference>
<protein>
    <submittedName>
        <fullName evidence="1">Prephenate dehydrogenase</fullName>
    </submittedName>
</protein>
<dbReference type="Gene3D" id="3.40.50.720">
    <property type="entry name" value="NAD(P)-binding Rossmann-like Domain"/>
    <property type="match status" value="1"/>
</dbReference>
<evidence type="ECO:0000313" key="2">
    <source>
        <dbReference type="Proteomes" id="UP000199516"/>
    </source>
</evidence>
<reference evidence="1 2" key="1">
    <citation type="submission" date="2016-10" db="EMBL/GenBank/DDBJ databases">
        <authorList>
            <person name="de Groot N.N."/>
        </authorList>
    </citation>
    <scope>NUCLEOTIDE SEQUENCE [LARGE SCALE GENOMIC DNA]</scope>
    <source>
        <strain evidence="1 2">DSM 23995</strain>
    </source>
</reference>
<organism evidence="1 2">
    <name type="scientific">Alteribacillus iranensis</name>
    <dbReference type="NCBI Taxonomy" id="930128"/>
    <lineage>
        <taxon>Bacteria</taxon>
        <taxon>Bacillati</taxon>
        <taxon>Bacillota</taxon>
        <taxon>Bacilli</taxon>
        <taxon>Bacillales</taxon>
        <taxon>Bacillaceae</taxon>
        <taxon>Alteribacillus</taxon>
    </lineage>
</organism>
<dbReference type="SUPFAM" id="SSF51735">
    <property type="entry name" value="NAD(P)-binding Rossmann-fold domains"/>
    <property type="match status" value="1"/>
</dbReference>
<sequence length="45" mass="4797">MKQTVTIVGVGLIGGSIALSIKKEHNVHVIGLDAKEESLQEALRL</sequence>
<dbReference type="AlphaFoldDB" id="A0A1I2BAU5"/>
<dbReference type="EMBL" id="FONT01000002">
    <property type="protein sequence ID" value="SFE53216.1"/>
    <property type="molecule type" value="Genomic_DNA"/>
</dbReference>
<name>A0A1I2BAU5_9BACI</name>
<keyword evidence="2" id="KW-1185">Reference proteome</keyword>